<dbReference type="InterPro" id="IPR002156">
    <property type="entry name" value="RNaseH_domain"/>
</dbReference>
<keyword evidence="9" id="KW-0378">Hydrolase</keyword>
<evidence type="ECO:0000256" key="4">
    <source>
        <dbReference type="ARBA" id="ARBA00011245"/>
    </source>
</evidence>
<gene>
    <name evidence="12" type="ORF">201phi2-1p240</name>
</gene>
<evidence type="ECO:0000313" key="13">
    <source>
        <dbReference type="Proteomes" id="UP000002421"/>
    </source>
</evidence>
<dbReference type="PANTHER" id="PTHR10642">
    <property type="entry name" value="RIBONUCLEASE H1"/>
    <property type="match status" value="1"/>
</dbReference>
<dbReference type="InterPro" id="IPR022892">
    <property type="entry name" value="RNaseHI"/>
</dbReference>
<evidence type="ECO:0000256" key="7">
    <source>
        <dbReference type="ARBA" id="ARBA00022723"/>
    </source>
</evidence>
<dbReference type="Gene3D" id="3.30.420.10">
    <property type="entry name" value="Ribonuclease H-like superfamily/Ribonuclease H"/>
    <property type="match status" value="1"/>
</dbReference>
<evidence type="ECO:0000256" key="3">
    <source>
        <dbReference type="ARBA" id="ARBA00005300"/>
    </source>
</evidence>
<dbReference type="GO" id="GO:0043137">
    <property type="term" value="P:DNA replication, removal of RNA primer"/>
    <property type="evidence" value="ECO:0007669"/>
    <property type="project" value="TreeGrafter"/>
</dbReference>
<reference evidence="12 13" key="1">
    <citation type="journal article" date="2008" name="Virology">
        <title>Characterization of Pseudomonas chlororaphis myovirus 201varphi2-1 via genomic sequencing, mass spectrometry, and electron microscopy.</title>
        <authorList>
            <person name="Thomas J.A."/>
            <person name="Rolando M.R."/>
            <person name="Carroll C.A."/>
            <person name="Shen P.S."/>
            <person name="Belnap D.M."/>
            <person name="Weintraub S.T."/>
            <person name="Serwer P."/>
            <person name="Hardies S.C."/>
        </authorList>
    </citation>
    <scope>NUCLEOTIDE SEQUENCE</scope>
</reference>
<proteinExistence type="inferred from homology"/>
<dbReference type="PROSITE" id="PS50879">
    <property type="entry name" value="RNASE_H_1"/>
    <property type="match status" value="1"/>
</dbReference>
<comment type="subunit">
    <text evidence="4">Monomer.</text>
</comment>
<keyword evidence="10" id="KW-0460">Magnesium</keyword>
<dbReference type="SUPFAM" id="SSF53098">
    <property type="entry name" value="Ribonuclease H-like"/>
    <property type="match status" value="1"/>
</dbReference>
<evidence type="ECO:0000256" key="5">
    <source>
        <dbReference type="ARBA" id="ARBA00012180"/>
    </source>
</evidence>
<organismHost>
    <name type="scientific">Pseudomonas chlororaphis</name>
    <dbReference type="NCBI Taxonomy" id="587753"/>
</organismHost>
<dbReference type="GO" id="GO:0004523">
    <property type="term" value="F:RNA-DNA hybrid ribonuclease activity"/>
    <property type="evidence" value="ECO:0007669"/>
    <property type="project" value="UniProtKB-EC"/>
</dbReference>
<dbReference type="CDD" id="cd09278">
    <property type="entry name" value="RNase_HI_prokaryote_like"/>
    <property type="match status" value="1"/>
</dbReference>
<keyword evidence="6" id="KW-0540">Nuclease</keyword>
<evidence type="ECO:0000256" key="2">
    <source>
        <dbReference type="ARBA" id="ARBA00001946"/>
    </source>
</evidence>
<dbReference type="OrthoDB" id="4167at10239"/>
<evidence type="ECO:0000256" key="8">
    <source>
        <dbReference type="ARBA" id="ARBA00022759"/>
    </source>
</evidence>
<comment type="cofactor">
    <cofactor evidence="2">
        <name>Mg(2+)</name>
        <dbReference type="ChEBI" id="CHEBI:18420"/>
    </cofactor>
</comment>
<keyword evidence="13" id="KW-1185">Reference proteome</keyword>
<name>B3FJA2_BP201</name>
<dbReference type="RefSeq" id="YP_001956963.1">
    <property type="nucleotide sequence ID" value="NC_010821.1"/>
</dbReference>
<evidence type="ECO:0000256" key="9">
    <source>
        <dbReference type="ARBA" id="ARBA00022801"/>
    </source>
</evidence>
<dbReference type="KEGG" id="vg:6372663"/>
<organism evidence="12 13">
    <name type="scientific">Pseudomonas phage 201phi2-1</name>
    <name type="common">Pseudomonas chlororaphis phage 201phi2-1</name>
    <dbReference type="NCBI Taxonomy" id="198110"/>
    <lineage>
        <taxon>Viruses</taxon>
        <taxon>Duplodnaviria</taxon>
        <taxon>Heunggongvirae</taxon>
        <taxon>Uroviricota</taxon>
        <taxon>Caudoviricetes</taxon>
        <taxon>Chimalliviridae</taxon>
        <taxon>Serwervirus</taxon>
        <taxon>Serwervirus 201phi21</taxon>
    </lineage>
</organism>
<dbReference type="PANTHER" id="PTHR10642:SF26">
    <property type="entry name" value="RIBONUCLEASE H1"/>
    <property type="match status" value="1"/>
</dbReference>
<evidence type="ECO:0000256" key="1">
    <source>
        <dbReference type="ARBA" id="ARBA00000077"/>
    </source>
</evidence>
<dbReference type="EC" id="3.1.26.4" evidence="5"/>
<dbReference type="EMBL" id="EU197055">
    <property type="protein sequence ID" value="ABY63069.1"/>
    <property type="molecule type" value="Genomic_DNA"/>
</dbReference>
<evidence type="ECO:0000256" key="6">
    <source>
        <dbReference type="ARBA" id="ARBA00022722"/>
    </source>
</evidence>
<protein>
    <recommendedName>
        <fullName evidence="5">ribonuclease H</fullName>
        <ecNumber evidence="5">3.1.26.4</ecNumber>
    </recommendedName>
</protein>
<dbReference type="InterPro" id="IPR050092">
    <property type="entry name" value="RNase_H"/>
</dbReference>
<sequence>MEVFKMCDGIVLYTDGSFQKNVAGWGVHGYTYHDKPMSSKASTKQQPTAEGYKEVALDETCTVIEFYDAFGKVEGRATNNTAELTAAIEGFKLAFESGAQSLVMRPDSEYVIKGLTQWVHKWIKANWLKPDGTPRENKELWLDLLEQKKRWDDRGYKLKIEWVKGHSNDIGNDKADQNALRGGGVATSTPVQVKVDGEKVTKLKKKPISPLLLETRMVFGINSGLVPDGVYYTYNLGRMHNAGFKPRDTAKDKLAKADLLFGRRIAEATFGVYKAKELDEYLESLKQLHADALGTDLPELGIINLTNACRASYRQTIETMGVAGLLKFDDIHVLATPEMGLISKTLNPPRMANEAVFEFGQMERRLNEYIDGKLGESVDLIDITADFYEVVVGKKTVTQLKKTITQNTTHLDIPIKFKGQKVNIKLCLAIDIPSRNQLNRMACEGIKVEIMVIPLGPCAYSYSTVFTAEDGHAIFGSPYAQFLLKK</sequence>
<evidence type="ECO:0000259" key="11">
    <source>
        <dbReference type="PROSITE" id="PS50879"/>
    </source>
</evidence>
<feature type="domain" description="RNase H type-1" evidence="11">
    <location>
        <begin position="6"/>
        <end position="184"/>
    </location>
</feature>
<evidence type="ECO:0000256" key="10">
    <source>
        <dbReference type="ARBA" id="ARBA00022842"/>
    </source>
</evidence>
<evidence type="ECO:0000313" key="12">
    <source>
        <dbReference type="EMBL" id="ABY63069.1"/>
    </source>
</evidence>
<keyword evidence="7" id="KW-0479">Metal-binding</keyword>
<comment type="similarity">
    <text evidence="3">Belongs to the RNase H family.</text>
</comment>
<keyword evidence="8" id="KW-0255">Endonuclease</keyword>
<dbReference type="GO" id="GO:0046872">
    <property type="term" value="F:metal ion binding"/>
    <property type="evidence" value="ECO:0007669"/>
    <property type="project" value="UniProtKB-KW"/>
</dbReference>
<dbReference type="GO" id="GO:0003676">
    <property type="term" value="F:nucleic acid binding"/>
    <property type="evidence" value="ECO:0007669"/>
    <property type="project" value="InterPro"/>
</dbReference>
<dbReference type="Proteomes" id="UP000002421">
    <property type="component" value="Segment"/>
</dbReference>
<dbReference type="Pfam" id="PF00075">
    <property type="entry name" value="RNase_H"/>
    <property type="match status" value="1"/>
</dbReference>
<dbReference type="InterPro" id="IPR012337">
    <property type="entry name" value="RNaseH-like_sf"/>
</dbReference>
<comment type="catalytic activity">
    <reaction evidence="1">
        <text>Endonucleolytic cleavage to 5'-phosphomonoester.</text>
        <dbReference type="EC" id="3.1.26.4"/>
    </reaction>
</comment>
<accession>B3FJA2</accession>
<dbReference type="InterPro" id="IPR036397">
    <property type="entry name" value="RNaseH_sf"/>
</dbReference>